<keyword evidence="2" id="KW-1185">Reference proteome</keyword>
<evidence type="ECO:0000313" key="1">
    <source>
        <dbReference type="EMBL" id="BCK81389.1"/>
    </source>
</evidence>
<sequence>MESSQNFPAYYTVLCARTADAIDAIDQQRYQEARALLIAGMQEAEEIILFQEE</sequence>
<proteinExistence type="predicted"/>
<dbReference type="Proteomes" id="UP000681035">
    <property type="component" value="Chromosome"/>
</dbReference>
<dbReference type="EMBL" id="AP023418">
    <property type="protein sequence ID" value="BCK81389.1"/>
    <property type="molecule type" value="Genomic_DNA"/>
</dbReference>
<dbReference type="KEGG" id="vcop:MM50RIKEN_11520"/>
<dbReference type="AlphaFoldDB" id="A0A810PZ68"/>
<accession>A0A810PZ68</accession>
<dbReference type="RefSeq" id="WP_213542130.1">
    <property type="nucleotide sequence ID" value="NZ_AP023418.1"/>
</dbReference>
<reference evidence="1" key="1">
    <citation type="submission" date="2020-09" db="EMBL/GenBank/DDBJ databases">
        <title>New species isolated from human feces.</title>
        <authorList>
            <person name="Kitahara M."/>
            <person name="Shigeno Y."/>
            <person name="Shime M."/>
            <person name="Matsumoto Y."/>
            <person name="Nakamura S."/>
            <person name="Motooka D."/>
            <person name="Fukuoka S."/>
            <person name="Nishikawa H."/>
            <person name="Benno Y."/>
        </authorList>
    </citation>
    <scope>NUCLEOTIDE SEQUENCE</scope>
    <source>
        <strain evidence="1">MM50</strain>
    </source>
</reference>
<protein>
    <submittedName>
        <fullName evidence="1">Uncharacterized protein</fullName>
    </submittedName>
</protein>
<organism evidence="1 2">
    <name type="scientific">Vescimonas coprocola</name>
    <dbReference type="NCBI Taxonomy" id="2714355"/>
    <lineage>
        <taxon>Bacteria</taxon>
        <taxon>Bacillati</taxon>
        <taxon>Bacillota</taxon>
        <taxon>Clostridia</taxon>
        <taxon>Eubacteriales</taxon>
        <taxon>Oscillospiraceae</taxon>
        <taxon>Vescimonas</taxon>
    </lineage>
</organism>
<name>A0A810PZ68_9FIRM</name>
<gene>
    <name evidence="1" type="ORF">MM50RIKEN_11520</name>
</gene>
<evidence type="ECO:0000313" key="2">
    <source>
        <dbReference type="Proteomes" id="UP000681035"/>
    </source>
</evidence>